<dbReference type="EMBL" id="KN817665">
    <property type="protein sequence ID" value="KJA14784.1"/>
    <property type="molecule type" value="Genomic_DNA"/>
</dbReference>
<organism evidence="1 2">
    <name type="scientific">Hypholoma sublateritium (strain FD-334 SS-4)</name>
    <dbReference type="NCBI Taxonomy" id="945553"/>
    <lineage>
        <taxon>Eukaryota</taxon>
        <taxon>Fungi</taxon>
        <taxon>Dikarya</taxon>
        <taxon>Basidiomycota</taxon>
        <taxon>Agaricomycotina</taxon>
        <taxon>Agaricomycetes</taxon>
        <taxon>Agaricomycetidae</taxon>
        <taxon>Agaricales</taxon>
        <taxon>Agaricineae</taxon>
        <taxon>Strophariaceae</taxon>
        <taxon>Hypholoma</taxon>
    </lineage>
</organism>
<evidence type="ECO:0000313" key="1">
    <source>
        <dbReference type="EMBL" id="KJA14784.1"/>
    </source>
</evidence>
<evidence type="ECO:0000313" key="2">
    <source>
        <dbReference type="Proteomes" id="UP000054270"/>
    </source>
</evidence>
<name>A0A0D2N6Q9_HYPSF</name>
<sequence length="218" mass="23904">MGSVAGLSVAGFADALLWVPRGPLARRRVAGAQVFPSWIKAGWVASCQIEWVSDPTAPRVQEWVVVHGPEDARARLPLVSYDALRFRERPKSGPFSALDDAGGGRWHRRTRWSLGRGLATVCILDDAQRWVGTVMMPESEASAISAPTTHDFLPISTRGSPVGCYADPALYSKEWRDAPNVLMVERVAGIRMERLAVGIVHKDAWDAAGTSEEYVRLI</sequence>
<reference evidence="2" key="1">
    <citation type="submission" date="2014-04" db="EMBL/GenBank/DDBJ databases">
        <title>Evolutionary Origins and Diversification of the Mycorrhizal Mutualists.</title>
        <authorList>
            <consortium name="DOE Joint Genome Institute"/>
            <consortium name="Mycorrhizal Genomics Consortium"/>
            <person name="Kohler A."/>
            <person name="Kuo A."/>
            <person name="Nagy L.G."/>
            <person name="Floudas D."/>
            <person name="Copeland A."/>
            <person name="Barry K.W."/>
            <person name="Cichocki N."/>
            <person name="Veneault-Fourrey C."/>
            <person name="LaButti K."/>
            <person name="Lindquist E.A."/>
            <person name="Lipzen A."/>
            <person name="Lundell T."/>
            <person name="Morin E."/>
            <person name="Murat C."/>
            <person name="Riley R."/>
            <person name="Ohm R."/>
            <person name="Sun H."/>
            <person name="Tunlid A."/>
            <person name="Henrissat B."/>
            <person name="Grigoriev I.V."/>
            <person name="Hibbett D.S."/>
            <person name="Martin F."/>
        </authorList>
    </citation>
    <scope>NUCLEOTIDE SEQUENCE [LARGE SCALE GENOMIC DNA]</scope>
    <source>
        <strain evidence="2">FD-334 SS-4</strain>
    </source>
</reference>
<dbReference type="OrthoDB" id="5125733at2759"/>
<protein>
    <submittedName>
        <fullName evidence="1">Uncharacterized protein</fullName>
    </submittedName>
</protein>
<accession>A0A0D2N6Q9</accession>
<keyword evidence="2" id="KW-1185">Reference proteome</keyword>
<gene>
    <name evidence="1" type="ORF">HYPSUDRAFT_80706</name>
</gene>
<dbReference type="Proteomes" id="UP000054270">
    <property type="component" value="Unassembled WGS sequence"/>
</dbReference>
<dbReference type="AlphaFoldDB" id="A0A0D2N6Q9"/>
<proteinExistence type="predicted"/>